<dbReference type="PANTHER" id="PTHR38459">
    <property type="entry name" value="PROPHAGE BACTOPRENOL-LINKED GLUCOSE TRANSLOCASE HOMOLOG"/>
    <property type="match status" value="1"/>
</dbReference>
<keyword evidence="5 6" id="KW-0472">Membrane</keyword>
<dbReference type="RefSeq" id="WP_282839202.1">
    <property type="nucleotide sequence ID" value="NZ_JASCXW010000010.1"/>
</dbReference>
<feature type="transmembrane region" description="Helical" evidence="6">
    <location>
        <begin position="45"/>
        <end position="64"/>
    </location>
</feature>
<feature type="transmembrane region" description="Helical" evidence="6">
    <location>
        <begin position="76"/>
        <end position="97"/>
    </location>
</feature>
<feature type="domain" description="GtrA/DPMS transmembrane" evidence="7">
    <location>
        <begin position="19"/>
        <end position="131"/>
    </location>
</feature>
<evidence type="ECO:0000256" key="6">
    <source>
        <dbReference type="SAM" id="Phobius"/>
    </source>
</evidence>
<reference evidence="8" key="1">
    <citation type="submission" date="2023-05" db="EMBL/GenBank/DDBJ databases">
        <title>Mariniplasma microaerophilum sp. nov., a novel anaerobic mollicute isolated from terrestrial mud volcano, Taman Peninsula, Russia.</title>
        <authorList>
            <person name="Khomyakova M.A."/>
            <person name="Merkel A.Y."/>
            <person name="Slobodkin A.I."/>
        </authorList>
    </citation>
    <scope>NUCLEOTIDE SEQUENCE</scope>
    <source>
        <strain evidence="8">M4Ah</strain>
    </source>
</reference>
<evidence type="ECO:0000256" key="1">
    <source>
        <dbReference type="ARBA" id="ARBA00004141"/>
    </source>
</evidence>
<evidence type="ECO:0000256" key="5">
    <source>
        <dbReference type="ARBA" id="ARBA00023136"/>
    </source>
</evidence>
<dbReference type="EMBL" id="JASCXW010000010">
    <property type="protein sequence ID" value="MDI6452777.1"/>
    <property type="molecule type" value="Genomic_DNA"/>
</dbReference>
<evidence type="ECO:0000256" key="4">
    <source>
        <dbReference type="ARBA" id="ARBA00022989"/>
    </source>
</evidence>
<gene>
    <name evidence="8" type="ORF">QJ521_04305</name>
</gene>
<organism evidence="8 9">
    <name type="scientific">Peloplasma aerotolerans</name>
    <dbReference type="NCBI Taxonomy" id="3044389"/>
    <lineage>
        <taxon>Bacteria</taxon>
        <taxon>Bacillati</taxon>
        <taxon>Mycoplasmatota</taxon>
        <taxon>Mollicutes</taxon>
        <taxon>Acholeplasmatales</taxon>
        <taxon>Acholeplasmataceae</taxon>
        <taxon>Peloplasma</taxon>
    </lineage>
</organism>
<keyword evidence="9" id="KW-1185">Reference proteome</keyword>
<dbReference type="PANTHER" id="PTHR38459:SF1">
    <property type="entry name" value="PROPHAGE BACTOPRENOL-LINKED GLUCOSE TRANSLOCASE HOMOLOG"/>
    <property type="match status" value="1"/>
</dbReference>
<proteinExistence type="inferred from homology"/>
<protein>
    <submittedName>
        <fullName evidence="8">GtrA family protein</fullName>
    </submittedName>
</protein>
<evidence type="ECO:0000313" key="9">
    <source>
        <dbReference type="Proteomes" id="UP001431532"/>
    </source>
</evidence>
<dbReference type="GO" id="GO:0005886">
    <property type="term" value="C:plasma membrane"/>
    <property type="evidence" value="ECO:0007669"/>
    <property type="project" value="TreeGrafter"/>
</dbReference>
<sequence length="144" mass="16945">MEKSIFTKGNNQNLIQLVKFVGFSISAGIIQVITFTLLFELTHFPYWPAYLIALTLSVLWNFTLNRKFTFKSANNIPIAMLKVTLFYSIFTPLSTWWGHALTEIGWNEYFVLFITMISNLLTEFLYTKYYVYKNSIYTAIKYVR</sequence>
<dbReference type="AlphaFoldDB" id="A0AAW6U4D9"/>
<evidence type="ECO:0000313" key="8">
    <source>
        <dbReference type="EMBL" id="MDI6452777.1"/>
    </source>
</evidence>
<comment type="subcellular location">
    <subcellularLocation>
        <location evidence="1">Membrane</location>
        <topology evidence="1">Multi-pass membrane protein</topology>
    </subcellularLocation>
</comment>
<dbReference type="InterPro" id="IPR007267">
    <property type="entry name" value="GtrA_DPMS_TM"/>
</dbReference>
<evidence type="ECO:0000256" key="3">
    <source>
        <dbReference type="ARBA" id="ARBA00022692"/>
    </source>
</evidence>
<keyword evidence="4 6" id="KW-1133">Transmembrane helix</keyword>
<name>A0AAW6U4D9_9MOLU</name>
<feature type="transmembrane region" description="Helical" evidence="6">
    <location>
        <begin position="20"/>
        <end position="39"/>
    </location>
</feature>
<evidence type="ECO:0000259" key="7">
    <source>
        <dbReference type="Pfam" id="PF04138"/>
    </source>
</evidence>
<dbReference type="InterPro" id="IPR051401">
    <property type="entry name" value="GtrA_CellWall_Glycosyl"/>
</dbReference>
<dbReference type="GO" id="GO:0000271">
    <property type="term" value="P:polysaccharide biosynthetic process"/>
    <property type="evidence" value="ECO:0007669"/>
    <property type="project" value="InterPro"/>
</dbReference>
<dbReference type="Proteomes" id="UP001431532">
    <property type="component" value="Unassembled WGS sequence"/>
</dbReference>
<feature type="transmembrane region" description="Helical" evidence="6">
    <location>
        <begin position="109"/>
        <end position="126"/>
    </location>
</feature>
<dbReference type="Pfam" id="PF04138">
    <property type="entry name" value="GtrA_DPMS_TM"/>
    <property type="match status" value="1"/>
</dbReference>
<evidence type="ECO:0000256" key="2">
    <source>
        <dbReference type="ARBA" id="ARBA00009399"/>
    </source>
</evidence>
<accession>A0AAW6U4D9</accession>
<comment type="caution">
    <text evidence="8">The sequence shown here is derived from an EMBL/GenBank/DDBJ whole genome shotgun (WGS) entry which is preliminary data.</text>
</comment>
<comment type="similarity">
    <text evidence="2">Belongs to the GtrA family.</text>
</comment>
<keyword evidence="3 6" id="KW-0812">Transmembrane</keyword>